<feature type="compositionally biased region" description="Basic and acidic residues" evidence="2">
    <location>
        <begin position="139"/>
        <end position="157"/>
    </location>
</feature>
<keyword evidence="1" id="KW-0175">Coiled coil</keyword>
<name>A0A2H0UW05_9BACT</name>
<dbReference type="EMBL" id="PFAX01000030">
    <property type="protein sequence ID" value="PIR90191.1"/>
    <property type="molecule type" value="Genomic_DNA"/>
</dbReference>
<proteinExistence type="predicted"/>
<feature type="region of interest" description="Disordered" evidence="2">
    <location>
        <begin position="1"/>
        <end position="31"/>
    </location>
</feature>
<accession>A0A2H0UW05</accession>
<feature type="coiled-coil region" evidence="1">
    <location>
        <begin position="560"/>
        <end position="601"/>
    </location>
</feature>
<organism evidence="4 5">
    <name type="scientific">bacterium (Candidatus Gribaldobacteria) CG10_big_fil_rev_8_21_14_0_10_37_21</name>
    <dbReference type="NCBI Taxonomy" id="2014275"/>
    <lineage>
        <taxon>Bacteria</taxon>
        <taxon>Candidatus Gribaldobacteria</taxon>
    </lineage>
</organism>
<feature type="transmembrane region" description="Helical" evidence="3">
    <location>
        <begin position="683"/>
        <end position="705"/>
    </location>
</feature>
<comment type="caution">
    <text evidence="4">The sequence shown here is derived from an EMBL/GenBank/DDBJ whole genome shotgun (WGS) entry which is preliminary data.</text>
</comment>
<evidence type="ECO:0000256" key="2">
    <source>
        <dbReference type="SAM" id="MobiDB-lite"/>
    </source>
</evidence>
<sequence>MAEQDGQNIDEKAVVGLPQNTKGGQNKSFKEKPTFLSQDKIYEILSKGVIFTMEDDLKEVQKMQLSRVSLIPSNSKKQEVQVGLQTQKQTVIEPKLPLEKPSFQPKPLAQPKPTEIKEIKEETKKEETKKPPQQVEQAQQKEERSQSKQEISIKTEPVETEGIKPPLEPVSLDPVFKEEFLKEGSLQKANISLDLIFSQAQSIKKKLRAKKLELLKILKNIPSQGLPLQKRRKEVSLKIRQFENELEAILKTEEIVFVDLKALEEKEAKVEDFKQKHLFEEKRWAKEEEKRNFEEKRWALEEEIEKFHLNIGKIEKSLKNLEKKVLGLEKEKQFYTDVEEVLFLQEKQKELEAFFNQKQGLNESLKEKKERLSQEASELKEKIFKIKKEEGVVENEIKVLLGKEEQAQSPLERRKLGQERWQKEKQRKLKEEERWSLEKEAQAVEKELALGQVEFEASEKELKKVGDKIGSIFKQIEQAEFWENLIETEEGSLETIPSRGEKPTKQDEFLEKKFDKAISEDIEEKTSQKVGQPLKEASVFRVARSQVGSKIESEHNSSEAVEAEKVMEIVRMNAEQQKEKAQATERKEAEQKEEVKKFKEIERRAQIEKEKENKKLKGPLVKEEILKRLTRVSEKEEAQRQEFLARVAGKAKNIQLTEDFGEKPGKSVVLHPLTKKSSSIKKFIVRAFIGLLALLLFGFITWQVIKYLESRQCLENQGTPPEEGLPEEAPIAPEVPEVPLIPETPAAPVIPEVPEVVATTTFSEISLPIAVLGVTMSKLLSFSNQREIPLLFERALGEDLPQGVFQRIVFASSTATEAFSMIVALKEIGIIFDQDLETRLEKIDLLLYKQKEGLRVVLAAKVRESEVLSANFVQFEANVFTNLKPLFELLGFYQNPYSATFKASKTLPKFKYQTVSQDDLGVCYLIYNDYFVISLSYEAMEKILSLLK</sequence>
<gene>
    <name evidence="4" type="ORF">COU05_02800</name>
</gene>
<dbReference type="AlphaFoldDB" id="A0A2H0UW05"/>
<dbReference type="Proteomes" id="UP000230132">
    <property type="component" value="Unassembled WGS sequence"/>
</dbReference>
<keyword evidence="3" id="KW-1133">Transmembrane helix</keyword>
<evidence type="ECO:0000256" key="3">
    <source>
        <dbReference type="SAM" id="Phobius"/>
    </source>
</evidence>
<keyword evidence="3" id="KW-0472">Membrane</keyword>
<feature type="coiled-coil region" evidence="1">
    <location>
        <begin position="232"/>
        <end position="389"/>
    </location>
</feature>
<keyword evidence="3" id="KW-0812">Transmembrane</keyword>
<feature type="compositionally biased region" description="Polar residues" evidence="2">
    <location>
        <begin position="18"/>
        <end position="27"/>
    </location>
</feature>
<feature type="region of interest" description="Disordered" evidence="2">
    <location>
        <begin position="68"/>
        <end position="166"/>
    </location>
</feature>
<feature type="compositionally biased region" description="Basic and acidic residues" evidence="2">
    <location>
        <begin position="114"/>
        <end position="130"/>
    </location>
</feature>
<protein>
    <submittedName>
        <fullName evidence="4">Uncharacterized protein</fullName>
    </submittedName>
</protein>
<evidence type="ECO:0000313" key="5">
    <source>
        <dbReference type="Proteomes" id="UP000230132"/>
    </source>
</evidence>
<evidence type="ECO:0000256" key="1">
    <source>
        <dbReference type="SAM" id="Coils"/>
    </source>
</evidence>
<reference evidence="5" key="1">
    <citation type="submission" date="2017-09" db="EMBL/GenBank/DDBJ databases">
        <title>Depth-based differentiation of microbial function through sediment-hosted aquifers and enrichment of novel symbionts in the deep terrestrial subsurface.</title>
        <authorList>
            <person name="Probst A.J."/>
            <person name="Ladd B."/>
            <person name="Jarett J.K."/>
            <person name="Geller-Mcgrath D.E."/>
            <person name="Sieber C.M.K."/>
            <person name="Emerson J.B."/>
            <person name="Anantharaman K."/>
            <person name="Thomas B.C."/>
            <person name="Malmstrom R."/>
            <person name="Stieglmeier M."/>
            <person name="Klingl A."/>
            <person name="Woyke T."/>
            <person name="Ryan C.M."/>
            <person name="Banfield J.F."/>
        </authorList>
    </citation>
    <scope>NUCLEOTIDE SEQUENCE [LARGE SCALE GENOMIC DNA]</scope>
</reference>
<evidence type="ECO:0000313" key="4">
    <source>
        <dbReference type="EMBL" id="PIR90191.1"/>
    </source>
</evidence>